<dbReference type="AlphaFoldDB" id="A0A8F5BV97"/>
<accession>A0A8F5BV97</accession>
<dbReference type="Pfam" id="PF10040">
    <property type="entry name" value="CRISPR_Cas6"/>
    <property type="match status" value="1"/>
</dbReference>
<evidence type="ECO:0000259" key="1">
    <source>
        <dbReference type="Pfam" id="PF10040"/>
    </source>
</evidence>
<name>A0A8F5BV97_9CREN</name>
<organism evidence="2 3">
    <name type="scientific">Saccharolobus shibatae</name>
    <dbReference type="NCBI Taxonomy" id="2286"/>
    <lineage>
        <taxon>Archaea</taxon>
        <taxon>Thermoproteota</taxon>
        <taxon>Thermoprotei</taxon>
        <taxon>Sulfolobales</taxon>
        <taxon>Sulfolobaceae</taxon>
        <taxon>Saccharolobus</taxon>
    </lineage>
</organism>
<dbReference type="Proteomes" id="UP000693941">
    <property type="component" value="Chromosome"/>
</dbReference>
<feature type="domain" description="CRISPR-associated protein Cas6 C-terminal" evidence="1">
    <location>
        <begin position="151"/>
        <end position="276"/>
    </location>
</feature>
<dbReference type="GeneID" id="65560227"/>
<gene>
    <name evidence="2" type="ORF">J5U21_01748</name>
</gene>
<proteinExistence type="predicted"/>
<protein>
    <recommendedName>
        <fullName evidence="1">CRISPR-associated protein Cas6 C-terminal domain-containing protein</fullName>
    </recommendedName>
</protein>
<reference evidence="2" key="1">
    <citation type="journal article" date="2021" name="Environ. Microbiol.">
        <title>New insights into the diversity and evolution of the archaeal mobilome from three complete genomes of Saccharolobus shibatae.</title>
        <authorList>
            <person name="Medvedeva S."/>
            <person name="Brandt D."/>
            <person name="Cvirkaite-Krupovic V."/>
            <person name="Liu Y."/>
            <person name="Severinov K."/>
            <person name="Ishino S."/>
            <person name="Ishino Y."/>
            <person name="Prangishvili D."/>
            <person name="Kalinowski J."/>
            <person name="Krupovic M."/>
        </authorList>
    </citation>
    <scope>NUCLEOTIDE SEQUENCE</scope>
    <source>
        <strain evidence="2">BEU9</strain>
    </source>
</reference>
<dbReference type="InterPro" id="IPR019267">
    <property type="entry name" value="CRISPR-assoc_Cas6_C"/>
</dbReference>
<dbReference type="EMBL" id="CP077715">
    <property type="protein sequence ID" value="QXJ32097.1"/>
    <property type="molecule type" value="Genomic_DNA"/>
</dbReference>
<evidence type="ECO:0000313" key="2">
    <source>
        <dbReference type="EMBL" id="QXJ32097.1"/>
    </source>
</evidence>
<sequence>MYSLHKLKVLVSQFITSDYTGKFVKSLLINANPSFNEIFENSSYPTPKPIRITPLLRGDGKFPTQAIYPKKFSNNSSNKEHNSQLSTIQIGGEYYFLVGIRSDLQKDFLEALGKLFVGVKFKYGNFDVSVKVTGYDQIDVSYPTDYQYLYIKFISPSVFSDPFSRIAGVSREKIKRFIPIPPIIFSTNVYELLRERYGKSIIRLGYAFYESHNNIETIKRIWYYYDGKWLPGIIGYAKFIKKEKVRREALEDFVKILTHAQIMGVGSGRANGFGYVVIETDKQKQQSSQ</sequence>
<evidence type="ECO:0000313" key="3">
    <source>
        <dbReference type="Proteomes" id="UP000693941"/>
    </source>
</evidence>
<dbReference type="RefSeq" id="WP_218260531.1">
    <property type="nucleotide sequence ID" value="NZ_CP077715.1"/>
</dbReference>